<gene>
    <name evidence="1" type="ORF">GXP67_12575</name>
</gene>
<name>A0A6C0GHH7_9BACT</name>
<dbReference type="KEGG" id="rhoz:GXP67_12575"/>
<protein>
    <submittedName>
        <fullName evidence="1">Uncharacterized protein</fullName>
    </submittedName>
</protein>
<sequence length="261" mass="30253">MNYYINNLIPRLKEYSASLDKIEIFIDHPWVIIDENNNQQKYIFKRDGQLIMSFNGQVKIGKWEYLSYAKSLLIDRIDDKVLLNQNFVCPGVMVLKKDGFKEDHWILANETLIPDLDAAKYLKKLYYQKQNITVKDLKTGYLLELNEYDGIGSLKNTRVSIDGENVSDGILEVKDDLRRWVVKDSKIHKVLVAYEYNSNLGKIIVEQEEYLDIQRGDTVYIKKTGGLGETKMEFAPDGKYNIGFLNNLIVKDGKIVKFSSF</sequence>
<accession>A0A6C0GHH7</accession>
<reference evidence="1 2" key="1">
    <citation type="submission" date="2020-01" db="EMBL/GenBank/DDBJ databases">
        <authorList>
            <person name="Kim M.K."/>
        </authorList>
    </citation>
    <scope>NUCLEOTIDE SEQUENCE [LARGE SCALE GENOMIC DNA]</scope>
    <source>
        <strain evidence="1 2">172606-1</strain>
    </source>
</reference>
<dbReference type="Proteomes" id="UP000480178">
    <property type="component" value="Chromosome"/>
</dbReference>
<dbReference type="RefSeq" id="WP_162443440.1">
    <property type="nucleotide sequence ID" value="NZ_CP048222.1"/>
</dbReference>
<keyword evidence="2" id="KW-1185">Reference proteome</keyword>
<dbReference type="EMBL" id="CP048222">
    <property type="protein sequence ID" value="QHT67409.1"/>
    <property type="molecule type" value="Genomic_DNA"/>
</dbReference>
<organism evidence="1 2">
    <name type="scientific">Rhodocytophaga rosea</name>
    <dbReference type="NCBI Taxonomy" id="2704465"/>
    <lineage>
        <taxon>Bacteria</taxon>
        <taxon>Pseudomonadati</taxon>
        <taxon>Bacteroidota</taxon>
        <taxon>Cytophagia</taxon>
        <taxon>Cytophagales</taxon>
        <taxon>Rhodocytophagaceae</taxon>
        <taxon>Rhodocytophaga</taxon>
    </lineage>
</organism>
<proteinExistence type="predicted"/>
<dbReference type="AlphaFoldDB" id="A0A6C0GHH7"/>
<evidence type="ECO:0000313" key="2">
    <source>
        <dbReference type="Proteomes" id="UP000480178"/>
    </source>
</evidence>
<evidence type="ECO:0000313" key="1">
    <source>
        <dbReference type="EMBL" id="QHT67409.1"/>
    </source>
</evidence>